<feature type="transmembrane region" description="Helical" evidence="6">
    <location>
        <begin position="244"/>
        <end position="269"/>
    </location>
</feature>
<gene>
    <name evidence="7" type="ORF">RVR_2175</name>
</gene>
<keyword evidence="8" id="KW-1185">Reference proteome</keyword>
<keyword evidence="3 6" id="KW-0812">Transmembrane</keyword>
<evidence type="ECO:0000256" key="5">
    <source>
        <dbReference type="ARBA" id="ARBA00023136"/>
    </source>
</evidence>
<feature type="transmembrane region" description="Helical" evidence="6">
    <location>
        <begin position="29"/>
        <end position="51"/>
    </location>
</feature>
<evidence type="ECO:0000256" key="3">
    <source>
        <dbReference type="ARBA" id="ARBA00022692"/>
    </source>
</evidence>
<dbReference type="CDD" id="cd06173">
    <property type="entry name" value="MFS_MefA_like"/>
    <property type="match status" value="1"/>
</dbReference>
<feature type="transmembrane region" description="Helical" evidence="6">
    <location>
        <begin position="369"/>
        <end position="388"/>
    </location>
</feature>
<reference evidence="7 8" key="2">
    <citation type="journal article" date="2011" name="J. Antibiot.">
        <title>Furaquinocins I and J: novel polyketide isoprenoid hybrid compounds from Streptomyces reveromyceticus SN-593.</title>
        <authorList>
            <person name="Panthee S."/>
            <person name="Takahashi S."/>
            <person name="Takagi H."/>
            <person name="Nogawa T."/>
            <person name="Oowada E."/>
            <person name="Uramoto M."/>
            <person name="Osada H."/>
        </authorList>
    </citation>
    <scope>NUCLEOTIDE SEQUENCE [LARGE SCALE GENOMIC DNA]</scope>
    <source>
        <strain evidence="7 8">SN-593</strain>
    </source>
</reference>
<evidence type="ECO:0000256" key="4">
    <source>
        <dbReference type="ARBA" id="ARBA00022989"/>
    </source>
</evidence>
<feature type="transmembrane region" description="Helical" evidence="6">
    <location>
        <begin position="281"/>
        <end position="301"/>
    </location>
</feature>
<evidence type="ECO:0000256" key="6">
    <source>
        <dbReference type="SAM" id="Phobius"/>
    </source>
</evidence>
<feature type="transmembrane region" description="Helical" evidence="6">
    <location>
        <begin position="177"/>
        <end position="200"/>
    </location>
</feature>
<feature type="transmembrane region" description="Helical" evidence="6">
    <location>
        <begin position="57"/>
        <end position="80"/>
    </location>
</feature>
<feature type="transmembrane region" description="Helical" evidence="6">
    <location>
        <begin position="338"/>
        <end position="357"/>
    </location>
</feature>
<feature type="transmembrane region" description="Helical" evidence="6">
    <location>
        <begin position="313"/>
        <end position="332"/>
    </location>
</feature>
<dbReference type="SUPFAM" id="SSF103473">
    <property type="entry name" value="MFS general substrate transporter"/>
    <property type="match status" value="1"/>
</dbReference>
<name>A0A7U3VML9_9ACTN</name>
<feature type="transmembrane region" description="Helical" evidence="6">
    <location>
        <begin position="100"/>
        <end position="125"/>
    </location>
</feature>
<dbReference type="KEGG" id="arev:RVR_2175"/>
<dbReference type="Gene3D" id="1.20.1250.20">
    <property type="entry name" value="MFS general substrate transporter like domains"/>
    <property type="match status" value="1"/>
</dbReference>
<reference evidence="7 8" key="4">
    <citation type="journal article" date="2020" name="Sci. Rep.">
        <title>beta-carboline chemical signals induce reveromycin production through a LuxR family regulator in Streptomyces sp. SN-593.</title>
        <authorList>
            <person name="Panthee S."/>
            <person name="Kito N."/>
            <person name="Hayashi T."/>
            <person name="Shimizu T."/>
            <person name="Ishikawa J."/>
            <person name="Hamamoto H."/>
            <person name="Osada H."/>
            <person name="Takahashi S."/>
        </authorList>
    </citation>
    <scope>NUCLEOTIDE SEQUENCE [LARGE SCALE GENOMIC DNA]</scope>
    <source>
        <strain evidence="7 8">SN-593</strain>
    </source>
</reference>
<evidence type="ECO:0000313" key="7">
    <source>
        <dbReference type="EMBL" id="BBA96733.1"/>
    </source>
</evidence>
<organism evidence="7 8">
    <name type="scientific">Actinacidiphila reveromycinica</name>
    <dbReference type="NCBI Taxonomy" id="659352"/>
    <lineage>
        <taxon>Bacteria</taxon>
        <taxon>Bacillati</taxon>
        <taxon>Actinomycetota</taxon>
        <taxon>Actinomycetes</taxon>
        <taxon>Kitasatosporales</taxon>
        <taxon>Streptomycetaceae</taxon>
        <taxon>Actinacidiphila</taxon>
    </lineage>
</organism>
<evidence type="ECO:0000256" key="2">
    <source>
        <dbReference type="ARBA" id="ARBA00022475"/>
    </source>
</evidence>
<dbReference type="Proteomes" id="UP000595703">
    <property type="component" value="Chromosome"/>
</dbReference>
<dbReference type="Pfam" id="PF07690">
    <property type="entry name" value="MFS_1"/>
    <property type="match status" value="1"/>
</dbReference>
<sequence>MIGTARTARTAPPATAASAHRDPNVLRWLAAYTASLLGDSVYFLALGFAAAKTVPPAEVGVVMAVGAVPRALLMLGGGVVADRFGPRRVVIGSDAVRCVLILAAAVVLATAAPGLWLLVAVSLVFGVVDALFMPAVGALPPRLVAGDQLVRLQGMRALAVRTGNIAGPPLGGLAMGLGGAGAAFAVAGGLFALSVPLLLTTRIGVLERSRPEADVDGDGPGRAASSGTWAELRDGLRYVRRHRLVGPLVLSGALSELGLVGPLNIGMVLLARQRGWGSGGYGWIIAAFGAGAAASALLLTVRGRVRRPGVVQIATLFAGSASIGLIGTAPVLGAAVGLGLLSGIVCGVCGGLAVAMVQSAADPAYLGRVTAVMSLTGFGIAPLVYPAFGAAVSAFGPAPVFLASSAVGMLGGLVGLASPAVRSAR</sequence>
<keyword evidence="2" id="KW-1003">Cell membrane</keyword>
<protein>
    <submittedName>
        <fullName evidence="7">Putative integral membrane efflux protein</fullName>
    </submittedName>
</protein>
<evidence type="ECO:0000313" key="8">
    <source>
        <dbReference type="Proteomes" id="UP000595703"/>
    </source>
</evidence>
<keyword evidence="4 6" id="KW-1133">Transmembrane helix</keyword>
<dbReference type="RefSeq" id="WP_202233128.1">
    <property type="nucleotide sequence ID" value="NZ_AP018365.1"/>
</dbReference>
<dbReference type="PANTHER" id="PTHR23513">
    <property type="entry name" value="INTEGRAL MEMBRANE EFFLUX PROTEIN-RELATED"/>
    <property type="match status" value="1"/>
</dbReference>
<dbReference type="PANTHER" id="PTHR23513:SF17">
    <property type="entry name" value="MEMBRANE PROTEIN"/>
    <property type="match status" value="1"/>
</dbReference>
<keyword evidence="5 6" id="KW-0472">Membrane</keyword>
<comment type="subcellular location">
    <subcellularLocation>
        <location evidence="1">Cell membrane</location>
        <topology evidence="1">Multi-pass membrane protein</topology>
    </subcellularLocation>
</comment>
<dbReference type="InterPro" id="IPR011701">
    <property type="entry name" value="MFS"/>
</dbReference>
<reference evidence="7 8" key="3">
    <citation type="journal article" date="2011" name="Nat. Chem. Biol.">
        <title>Reveromycin A biosynthesis uses RevG and RevJ for stereospecific spiroacetal formation.</title>
        <authorList>
            <person name="Takahashi S."/>
            <person name="Toyoda A."/>
            <person name="Sekiyama Y."/>
            <person name="Takagi H."/>
            <person name="Nogawa T."/>
            <person name="Uramoto M."/>
            <person name="Suzuki R."/>
            <person name="Koshino H."/>
            <person name="Kumano T."/>
            <person name="Panthee S."/>
            <person name="Dairi T."/>
            <person name="Ishikawa J."/>
            <person name="Ikeda H."/>
            <person name="Sakaki Y."/>
            <person name="Osada H."/>
        </authorList>
    </citation>
    <scope>NUCLEOTIDE SEQUENCE [LARGE SCALE GENOMIC DNA]</scope>
    <source>
        <strain evidence="7 8">SN-593</strain>
    </source>
</reference>
<dbReference type="EMBL" id="AP018365">
    <property type="protein sequence ID" value="BBA96733.1"/>
    <property type="molecule type" value="Genomic_DNA"/>
</dbReference>
<dbReference type="AlphaFoldDB" id="A0A7U3VML9"/>
<dbReference type="GO" id="GO:0005886">
    <property type="term" value="C:plasma membrane"/>
    <property type="evidence" value="ECO:0007669"/>
    <property type="project" value="UniProtKB-SubCell"/>
</dbReference>
<accession>A0A7U3VML9</accession>
<reference evidence="7 8" key="1">
    <citation type="journal article" date="2010" name="J. Bacteriol.">
        <title>Biochemical characterization of a novel indole prenyltransferase from Streptomyces sp. SN-593.</title>
        <authorList>
            <person name="Takahashi S."/>
            <person name="Takagi H."/>
            <person name="Toyoda A."/>
            <person name="Uramoto M."/>
            <person name="Nogawa T."/>
            <person name="Ueki M."/>
            <person name="Sakaki Y."/>
            <person name="Osada H."/>
        </authorList>
    </citation>
    <scope>NUCLEOTIDE SEQUENCE [LARGE SCALE GENOMIC DNA]</scope>
    <source>
        <strain evidence="7 8">SN-593</strain>
    </source>
</reference>
<evidence type="ECO:0000256" key="1">
    <source>
        <dbReference type="ARBA" id="ARBA00004651"/>
    </source>
</evidence>
<dbReference type="GO" id="GO:0022857">
    <property type="term" value="F:transmembrane transporter activity"/>
    <property type="evidence" value="ECO:0007669"/>
    <property type="project" value="InterPro"/>
</dbReference>
<dbReference type="InterPro" id="IPR036259">
    <property type="entry name" value="MFS_trans_sf"/>
</dbReference>
<feature type="transmembrane region" description="Helical" evidence="6">
    <location>
        <begin position="400"/>
        <end position="421"/>
    </location>
</feature>
<proteinExistence type="predicted"/>